<keyword evidence="2" id="KW-1185">Reference proteome</keyword>
<dbReference type="EMBL" id="KZ349034">
    <property type="protein sequence ID" value="PIO65416.1"/>
    <property type="molecule type" value="Genomic_DNA"/>
</dbReference>
<name>A0A2G9U565_TELCI</name>
<organism evidence="1 2">
    <name type="scientific">Teladorsagia circumcincta</name>
    <name type="common">Brown stomach worm</name>
    <name type="synonym">Ostertagia circumcincta</name>
    <dbReference type="NCBI Taxonomy" id="45464"/>
    <lineage>
        <taxon>Eukaryota</taxon>
        <taxon>Metazoa</taxon>
        <taxon>Ecdysozoa</taxon>
        <taxon>Nematoda</taxon>
        <taxon>Chromadorea</taxon>
        <taxon>Rhabditida</taxon>
        <taxon>Rhabditina</taxon>
        <taxon>Rhabditomorpha</taxon>
        <taxon>Strongyloidea</taxon>
        <taxon>Trichostrongylidae</taxon>
        <taxon>Teladorsagia</taxon>
    </lineage>
</organism>
<proteinExistence type="predicted"/>
<gene>
    <name evidence="1" type="ORF">TELCIR_12916</name>
</gene>
<sequence length="29" mass="3356">MRQRHQLAASKILVVPMSGLPLWLRSTCY</sequence>
<dbReference type="Proteomes" id="UP000230423">
    <property type="component" value="Unassembled WGS sequence"/>
</dbReference>
<evidence type="ECO:0000313" key="1">
    <source>
        <dbReference type="EMBL" id="PIO65416.1"/>
    </source>
</evidence>
<protein>
    <submittedName>
        <fullName evidence="1">Uncharacterized protein</fullName>
    </submittedName>
</protein>
<accession>A0A2G9U565</accession>
<dbReference type="AlphaFoldDB" id="A0A2G9U565"/>
<reference evidence="1 2" key="1">
    <citation type="submission" date="2015-09" db="EMBL/GenBank/DDBJ databases">
        <title>Draft genome of the parasitic nematode Teladorsagia circumcincta isolate WARC Sus (inbred).</title>
        <authorList>
            <person name="Mitreva M."/>
        </authorList>
    </citation>
    <scope>NUCLEOTIDE SEQUENCE [LARGE SCALE GENOMIC DNA]</scope>
    <source>
        <strain evidence="1 2">S</strain>
    </source>
</reference>
<evidence type="ECO:0000313" key="2">
    <source>
        <dbReference type="Proteomes" id="UP000230423"/>
    </source>
</evidence>